<proteinExistence type="predicted"/>
<evidence type="ECO:0000256" key="1">
    <source>
        <dbReference type="SAM" id="MobiDB-lite"/>
    </source>
</evidence>
<feature type="compositionally biased region" description="Basic residues" evidence="1">
    <location>
        <begin position="74"/>
        <end position="87"/>
    </location>
</feature>
<feature type="domain" description="Tankyrase 1-binding protein C-terminal" evidence="2">
    <location>
        <begin position="158"/>
        <end position="324"/>
    </location>
</feature>
<dbReference type="Proteomes" id="UP000261480">
    <property type="component" value="Unplaced"/>
</dbReference>
<feature type="region of interest" description="Disordered" evidence="1">
    <location>
        <begin position="255"/>
        <end position="332"/>
    </location>
</feature>
<dbReference type="Pfam" id="PF15327">
    <property type="entry name" value="Tankyrase_bdg_C"/>
    <property type="match status" value="1"/>
</dbReference>
<accession>A0A3B3WSH1</accession>
<feature type="compositionally biased region" description="Polar residues" evidence="1">
    <location>
        <begin position="101"/>
        <end position="110"/>
    </location>
</feature>
<dbReference type="Ensembl" id="ENSPMET00000007031.1">
    <property type="protein sequence ID" value="ENSPMEP00000005725.1"/>
    <property type="gene ID" value="ENSPMEG00000007123.1"/>
</dbReference>
<name>A0A3B3WSH1_9TELE</name>
<reference evidence="3" key="2">
    <citation type="submission" date="2025-09" db="UniProtKB">
        <authorList>
            <consortium name="Ensembl"/>
        </authorList>
    </citation>
    <scope>IDENTIFICATION</scope>
</reference>
<evidence type="ECO:0000313" key="3">
    <source>
        <dbReference type="Ensembl" id="ENSPMEP00000005725.1"/>
    </source>
</evidence>
<feature type="region of interest" description="Disordered" evidence="1">
    <location>
        <begin position="37"/>
        <end position="111"/>
    </location>
</feature>
<feature type="compositionally biased region" description="Polar residues" evidence="1">
    <location>
        <begin position="127"/>
        <end position="138"/>
    </location>
</feature>
<feature type="compositionally biased region" description="Basic and acidic residues" evidence="1">
    <location>
        <begin position="262"/>
        <end position="279"/>
    </location>
</feature>
<dbReference type="InterPro" id="IPR032764">
    <property type="entry name" value="Tankyrase-bd_C"/>
</dbReference>
<keyword evidence="4" id="KW-1185">Reference proteome</keyword>
<organism evidence="3 4">
    <name type="scientific">Poecilia mexicana</name>
    <dbReference type="NCBI Taxonomy" id="48701"/>
    <lineage>
        <taxon>Eukaryota</taxon>
        <taxon>Metazoa</taxon>
        <taxon>Chordata</taxon>
        <taxon>Craniata</taxon>
        <taxon>Vertebrata</taxon>
        <taxon>Euteleostomi</taxon>
        <taxon>Actinopterygii</taxon>
        <taxon>Neopterygii</taxon>
        <taxon>Teleostei</taxon>
        <taxon>Neoteleostei</taxon>
        <taxon>Acanthomorphata</taxon>
        <taxon>Ovalentaria</taxon>
        <taxon>Atherinomorphae</taxon>
        <taxon>Cyprinodontiformes</taxon>
        <taxon>Poeciliidae</taxon>
        <taxon>Poeciliinae</taxon>
        <taxon>Poecilia</taxon>
    </lineage>
</organism>
<sequence>MQYLGGKLSAAQLQVAGWVGSVRRSLQGALELVWGPLDERQEVEEEEDVDDKEEEEGGNGGGRFQRAMSPLRSFARRSRRSLRRFSARSRQSSQKRAAETRSPQVNSCITNDEDKLIQTLLHSEQDGISEQASGSDSPTVPDASSEDLDNTDSQREMDLDAVCENSAPLLDNSSQKSKAVLGRRLTRSRPSRSLRLESAEAATVQLSVFKDEKDNQSDSEEEPPESKPVYSSTQRVPMFPGLNPKDLLIGIKKKTGGVAAEAEERSAEDRREQETESQNKKAAPSPSQASGTPRVAPRLAGAKLVLPPALIKDGGHLRPTRRKQTTQQNGET</sequence>
<dbReference type="AlphaFoldDB" id="A0A3B3WSH1"/>
<dbReference type="STRING" id="48701.ENSPMEP00000005725"/>
<evidence type="ECO:0000259" key="2">
    <source>
        <dbReference type="SMART" id="SM01319"/>
    </source>
</evidence>
<reference evidence="3" key="1">
    <citation type="submission" date="2025-08" db="UniProtKB">
        <authorList>
            <consortium name="Ensembl"/>
        </authorList>
    </citation>
    <scope>IDENTIFICATION</scope>
</reference>
<protein>
    <recommendedName>
        <fullName evidence="2">Tankyrase 1-binding protein C-terminal domain-containing protein</fullName>
    </recommendedName>
</protein>
<dbReference type="SMART" id="SM01319">
    <property type="entry name" value="Tankyrase_bdg_C"/>
    <property type="match status" value="1"/>
</dbReference>
<feature type="compositionally biased region" description="Acidic residues" evidence="1">
    <location>
        <begin position="41"/>
        <end position="57"/>
    </location>
</feature>
<evidence type="ECO:0000313" key="4">
    <source>
        <dbReference type="Proteomes" id="UP000261480"/>
    </source>
</evidence>
<feature type="region of interest" description="Disordered" evidence="1">
    <location>
        <begin position="127"/>
        <end position="243"/>
    </location>
</feature>